<dbReference type="EMBL" id="JAKOGI010001289">
    <property type="protein sequence ID" value="KAJ8426459.1"/>
    <property type="molecule type" value="Genomic_DNA"/>
</dbReference>
<evidence type="ECO:0000313" key="2">
    <source>
        <dbReference type="EMBL" id="KAJ8426459.1"/>
    </source>
</evidence>
<comment type="caution">
    <text evidence="2">The sequence shown here is derived from an EMBL/GenBank/DDBJ whole genome shotgun (WGS) entry which is preliminary data.</text>
</comment>
<sequence length="293" mass="30791">MDNTPMYMSPVQPGQLIHVVNPGSMPPAEPPSLLLTPADVVEPPLPPISKNASASDSAAPPASPKALPSSQPQIATSLLMIVASREDDLQRKPVGLGGASSGGSPSSLHVASPSSPGWSGTWKDPPHQKRPPPKIPVPDGPTPGSKVALLLARPLLDASSPSETSMGKTSTSNSQSASPSYMRLGLMPPPRASDCKLETTLVVVIMDKGEDTIMGKLEKFIESGKVRCTNFRNDCGIIAVCMSVIKAYKSVLVNDMGRFLRQLKSKVQFGGHLVEGGLVVAILKLVGVNGRRR</sequence>
<keyword evidence="3" id="KW-1185">Reference proteome</keyword>
<feature type="region of interest" description="Disordered" evidence="1">
    <location>
        <begin position="91"/>
        <end position="146"/>
    </location>
</feature>
<evidence type="ECO:0000256" key="1">
    <source>
        <dbReference type="SAM" id="MobiDB-lite"/>
    </source>
</evidence>
<dbReference type="Proteomes" id="UP001153076">
    <property type="component" value="Unassembled WGS sequence"/>
</dbReference>
<feature type="region of interest" description="Disordered" evidence="1">
    <location>
        <begin position="158"/>
        <end position="180"/>
    </location>
</feature>
<proteinExistence type="predicted"/>
<protein>
    <submittedName>
        <fullName evidence="2">Uncharacterized protein</fullName>
    </submittedName>
</protein>
<evidence type="ECO:0000313" key="3">
    <source>
        <dbReference type="Proteomes" id="UP001153076"/>
    </source>
</evidence>
<dbReference type="AlphaFoldDB" id="A0A9Q1GWH0"/>
<reference evidence="2" key="1">
    <citation type="submission" date="2022-04" db="EMBL/GenBank/DDBJ databases">
        <title>Carnegiea gigantea Genome sequencing and assembly v2.</title>
        <authorList>
            <person name="Copetti D."/>
            <person name="Sanderson M.J."/>
            <person name="Burquez A."/>
            <person name="Wojciechowski M.F."/>
        </authorList>
    </citation>
    <scope>NUCLEOTIDE SEQUENCE</scope>
    <source>
        <strain evidence="2">SGP5-SGP5p</strain>
        <tissue evidence="2">Aerial part</tissue>
    </source>
</reference>
<feature type="compositionally biased region" description="Low complexity" evidence="1">
    <location>
        <begin position="52"/>
        <end position="71"/>
    </location>
</feature>
<feature type="compositionally biased region" description="Polar residues" evidence="1">
    <location>
        <begin position="159"/>
        <end position="169"/>
    </location>
</feature>
<feature type="compositionally biased region" description="Low complexity" evidence="1">
    <location>
        <begin position="102"/>
        <end position="116"/>
    </location>
</feature>
<feature type="region of interest" description="Disordered" evidence="1">
    <location>
        <begin position="21"/>
        <end position="71"/>
    </location>
</feature>
<name>A0A9Q1GWH0_9CARY</name>
<feature type="compositionally biased region" description="Low complexity" evidence="1">
    <location>
        <begin position="170"/>
        <end position="180"/>
    </location>
</feature>
<gene>
    <name evidence="2" type="ORF">Cgig2_031108</name>
</gene>
<organism evidence="2 3">
    <name type="scientific">Carnegiea gigantea</name>
    <dbReference type="NCBI Taxonomy" id="171969"/>
    <lineage>
        <taxon>Eukaryota</taxon>
        <taxon>Viridiplantae</taxon>
        <taxon>Streptophyta</taxon>
        <taxon>Embryophyta</taxon>
        <taxon>Tracheophyta</taxon>
        <taxon>Spermatophyta</taxon>
        <taxon>Magnoliopsida</taxon>
        <taxon>eudicotyledons</taxon>
        <taxon>Gunneridae</taxon>
        <taxon>Pentapetalae</taxon>
        <taxon>Caryophyllales</taxon>
        <taxon>Cactineae</taxon>
        <taxon>Cactaceae</taxon>
        <taxon>Cactoideae</taxon>
        <taxon>Echinocereeae</taxon>
        <taxon>Carnegiea</taxon>
    </lineage>
</organism>
<accession>A0A9Q1GWH0</accession>